<keyword evidence="1" id="KW-0812">Transmembrane</keyword>
<comment type="caution">
    <text evidence="2">The sequence shown here is derived from an EMBL/GenBank/DDBJ whole genome shotgun (WGS) entry which is preliminary data.</text>
</comment>
<organism evidence="2">
    <name type="scientific">marine sediment metagenome</name>
    <dbReference type="NCBI Taxonomy" id="412755"/>
    <lineage>
        <taxon>unclassified sequences</taxon>
        <taxon>metagenomes</taxon>
        <taxon>ecological metagenomes</taxon>
    </lineage>
</organism>
<feature type="transmembrane region" description="Helical" evidence="1">
    <location>
        <begin position="55"/>
        <end position="83"/>
    </location>
</feature>
<reference evidence="2" key="1">
    <citation type="journal article" date="2015" name="Nature">
        <title>Complex archaea that bridge the gap between prokaryotes and eukaryotes.</title>
        <authorList>
            <person name="Spang A."/>
            <person name="Saw J.H."/>
            <person name="Jorgensen S.L."/>
            <person name="Zaremba-Niedzwiedzka K."/>
            <person name="Martijn J."/>
            <person name="Lind A.E."/>
            <person name="van Eijk R."/>
            <person name="Schleper C."/>
            <person name="Guy L."/>
            <person name="Ettema T.J."/>
        </authorList>
    </citation>
    <scope>NUCLEOTIDE SEQUENCE</scope>
</reference>
<proteinExistence type="predicted"/>
<protein>
    <submittedName>
        <fullName evidence="2">Uncharacterized protein</fullName>
    </submittedName>
</protein>
<gene>
    <name evidence="2" type="ORF">LCGC14_0927210</name>
</gene>
<evidence type="ECO:0000256" key="1">
    <source>
        <dbReference type="SAM" id="Phobius"/>
    </source>
</evidence>
<name>A0A0F9NTS5_9ZZZZ</name>
<dbReference type="AlphaFoldDB" id="A0A0F9NTS5"/>
<keyword evidence="1" id="KW-1133">Transmembrane helix</keyword>
<keyword evidence="1" id="KW-0472">Membrane</keyword>
<accession>A0A0F9NTS5</accession>
<evidence type="ECO:0000313" key="2">
    <source>
        <dbReference type="EMBL" id="KKN21264.1"/>
    </source>
</evidence>
<feature type="transmembrane region" description="Helical" evidence="1">
    <location>
        <begin position="12"/>
        <end position="35"/>
    </location>
</feature>
<sequence length="90" mass="9584">MAACDILDFQCIIVSEIFGSIALAVVIGLLLYFVVASKLKFGFDTTLLLAIPISLIVSLALGGFIVTYAIAGIIAATIISWVFQRAFGNR</sequence>
<dbReference type="EMBL" id="LAZR01003162">
    <property type="protein sequence ID" value="KKN21264.1"/>
    <property type="molecule type" value="Genomic_DNA"/>
</dbReference>